<feature type="domain" description="Metalloprotease TldD/E central" evidence="7">
    <location>
        <begin position="110"/>
        <end position="217"/>
    </location>
</feature>
<evidence type="ECO:0000256" key="4">
    <source>
        <dbReference type="ARBA" id="ARBA00023049"/>
    </source>
</evidence>
<dbReference type="STRING" id="1429043.X474_11340"/>
<dbReference type="InterPro" id="IPR036059">
    <property type="entry name" value="TldD/PmbA_sf"/>
</dbReference>
<evidence type="ECO:0000256" key="2">
    <source>
        <dbReference type="ARBA" id="ARBA00022670"/>
    </source>
</evidence>
<dbReference type="FunCoup" id="A0A0D2JVK6">
    <property type="interactions" value="182"/>
</dbReference>
<dbReference type="Proteomes" id="UP000032233">
    <property type="component" value="Unassembled WGS sequence"/>
</dbReference>
<feature type="domain" description="Metalloprotease TldD/E C-terminal" evidence="6">
    <location>
        <begin position="226"/>
        <end position="457"/>
    </location>
</feature>
<evidence type="ECO:0000256" key="1">
    <source>
        <dbReference type="ARBA" id="ARBA00005836"/>
    </source>
</evidence>
<dbReference type="InterPro" id="IPR051463">
    <property type="entry name" value="Peptidase_U62_metallo"/>
</dbReference>
<evidence type="ECO:0000256" key="3">
    <source>
        <dbReference type="ARBA" id="ARBA00022801"/>
    </source>
</evidence>
<evidence type="ECO:0000259" key="5">
    <source>
        <dbReference type="Pfam" id="PF01523"/>
    </source>
</evidence>
<proteinExistence type="inferred from homology"/>
<dbReference type="Pfam" id="PF19289">
    <property type="entry name" value="PmbA_TldD_3rd"/>
    <property type="match status" value="1"/>
</dbReference>
<dbReference type="PIRSF" id="PIRSF004919">
    <property type="entry name" value="TldD"/>
    <property type="match status" value="1"/>
</dbReference>
<dbReference type="EMBL" id="AZAC01000014">
    <property type="protein sequence ID" value="KIX13615.1"/>
    <property type="molecule type" value="Genomic_DNA"/>
</dbReference>
<dbReference type="Pfam" id="PF19290">
    <property type="entry name" value="PmbA_TldD_2nd"/>
    <property type="match status" value="1"/>
</dbReference>
<dbReference type="InterPro" id="IPR025502">
    <property type="entry name" value="TldD"/>
</dbReference>
<comment type="caution">
    <text evidence="8">The sequence shown here is derived from an EMBL/GenBank/DDBJ whole genome shotgun (WGS) entry which is preliminary data.</text>
</comment>
<dbReference type="GO" id="GO:0008237">
    <property type="term" value="F:metallopeptidase activity"/>
    <property type="evidence" value="ECO:0007669"/>
    <property type="project" value="UniProtKB-KW"/>
</dbReference>
<name>A0A0D2JVK6_9BACT</name>
<comment type="similarity">
    <text evidence="1">Belongs to the peptidase U62 family.</text>
</comment>
<dbReference type="RefSeq" id="WP_044348669.1">
    <property type="nucleotide sequence ID" value="NZ_AZAC01000014.1"/>
</dbReference>
<gene>
    <name evidence="8" type="ORF">X474_11340</name>
</gene>
<feature type="domain" description="Metalloprotease TldD/E N-terminal" evidence="5">
    <location>
        <begin position="22"/>
        <end position="86"/>
    </location>
</feature>
<dbReference type="OrthoDB" id="9803618at2"/>
<reference evidence="8 9" key="1">
    <citation type="submission" date="2013-11" db="EMBL/GenBank/DDBJ databases">
        <title>Metagenomic analysis of a methanogenic consortium involved in long chain n-alkane degradation.</title>
        <authorList>
            <person name="Davidova I.A."/>
            <person name="Callaghan A.V."/>
            <person name="Wawrik B."/>
            <person name="Pruitt S."/>
            <person name="Marks C."/>
            <person name="Duncan K.E."/>
            <person name="Suflita J.M."/>
        </authorList>
    </citation>
    <scope>NUCLEOTIDE SEQUENCE [LARGE SCALE GENOMIC DNA]</scope>
    <source>
        <strain evidence="8 9">SPR</strain>
    </source>
</reference>
<dbReference type="AlphaFoldDB" id="A0A0D2JVK6"/>
<dbReference type="Pfam" id="PF01523">
    <property type="entry name" value="PmbA_TldD_1st"/>
    <property type="match status" value="1"/>
</dbReference>
<dbReference type="InterPro" id="IPR045569">
    <property type="entry name" value="Metalloprtase-TldD/E_C"/>
</dbReference>
<dbReference type="InterPro" id="IPR045570">
    <property type="entry name" value="Metalloprtase-TldD/E_cen_dom"/>
</dbReference>
<evidence type="ECO:0000313" key="9">
    <source>
        <dbReference type="Proteomes" id="UP000032233"/>
    </source>
</evidence>
<organism evidence="8 9">
    <name type="scientific">Dethiosulfatarculus sandiegensis</name>
    <dbReference type="NCBI Taxonomy" id="1429043"/>
    <lineage>
        <taxon>Bacteria</taxon>
        <taxon>Pseudomonadati</taxon>
        <taxon>Thermodesulfobacteriota</taxon>
        <taxon>Desulfarculia</taxon>
        <taxon>Desulfarculales</taxon>
        <taxon>Desulfarculaceae</taxon>
        <taxon>Dethiosulfatarculus</taxon>
    </lineage>
</organism>
<dbReference type="PANTHER" id="PTHR30624">
    <property type="entry name" value="UNCHARACTERIZED PROTEIN TLDD AND PMBA"/>
    <property type="match status" value="1"/>
</dbReference>
<keyword evidence="9" id="KW-1185">Reference proteome</keyword>
<keyword evidence="2" id="KW-0645">Protease</keyword>
<accession>A0A0D2JVK6</accession>
<dbReference type="InterPro" id="IPR002510">
    <property type="entry name" value="Metalloprtase-TldD/E_N"/>
</dbReference>
<dbReference type="GO" id="GO:0006508">
    <property type="term" value="P:proteolysis"/>
    <property type="evidence" value="ECO:0007669"/>
    <property type="project" value="UniProtKB-KW"/>
</dbReference>
<evidence type="ECO:0000259" key="6">
    <source>
        <dbReference type="Pfam" id="PF19289"/>
    </source>
</evidence>
<dbReference type="SUPFAM" id="SSF111283">
    <property type="entry name" value="Putative modulator of DNA gyrase, PmbA/TldD"/>
    <property type="match status" value="1"/>
</dbReference>
<evidence type="ECO:0000259" key="7">
    <source>
        <dbReference type="Pfam" id="PF19290"/>
    </source>
</evidence>
<sequence>MITKIETDPVLKALATNNSQLAEIFLEESKSLSIVMDNGRMEKVLAGMDRGAGLRLIHKFTTSYSHTNQVEEKSLLPLAQNLAAMAGKGEAKIAPPSPLKPGLVSTPAKPFQNVDTRRKTDLVRAAEAAAKSVDPRIRQARVIYMDKVQRVRIANSLGADVYDERNYLVFLVHCVAEENGVMQTGYELIGGMCGMELFDTEDPQEVAREAARRAIQTLTARPAPGGSMPVVLAASAGGTMIHEAVGHGLEADHINENMSVYAGKVGEEVASPLITVVDDGTILAKRGSLGFDDEGEPSKRNVLIENGVLKSYMHDRLSALKMGKEPTGNGRRENYEFAPVPRMTNTMILPGKDDPEAIVKDTSHGLLVSKMGGGQVNPVNGDFVFEVAEGYLIKDGRIKEPVRGATLTGNGPQVLKEIDRLGSDLGYGVGTCGKDGQGAPVADAQPTLRIPSMVVGGQQNG</sequence>
<dbReference type="InterPro" id="IPR035068">
    <property type="entry name" value="TldD/PmbA_N"/>
</dbReference>
<dbReference type="GO" id="GO:0005829">
    <property type="term" value="C:cytosol"/>
    <property type="evidence" value="ECO:0007669"/>
    <property type="project" value="TreeGrafter"/>
</dbReference>
<dbReference type="PATRIC" id="fig|1429043.3.peg.2411"/>
<evidence type="ECO:0000313" key="8">
    <source>
        <dbReference type="EMBL" id="KIX13615.1"/>
    </source>
</evidence>
<keyword evidence="3" id="KW-0378">Hydrolase</keyword>
<dbReference type="PANTHER" id="PTHR30624:SF4">
    <property type="entry name" value="METALLOPROTEASE TLDD"/>
    <property type="match status" value="1"/>
</dbReference>
<dbReference type="Gene3D" id="3.30.2290.10">
    <property type="entry name" value="PmbA/TldD superfamily"/>
    <property type="match status" value="1"/>
</dbReference>
<keyword evidence="4" id="KW-0482">Metalloprotease</keyword>
<dbReference type="InParanoid" id="A0A0D2JVK6"/>
<protein>
    <submittedName>
        <fullName evidence="8">Peptidase</fullName>
    </submittedName>
</protein>